<dbReference type="AlphaFoldDB" id="A0A4U1I103"/>
<evidence type="ECO:0000259" key="9">
    <source>
        <dbReference type="Pfam" id="PF02470"/>
    </source>
</evidence>
<feature type="region of interest" description="Disordered" evidence="7">
    <location>
        <begin position="528"/>
        <end position="548"/>
    </location>
</feature>
<name>A0A4U1I103_9BURK</name>
<organism evidence="10 11">
    <name type="scientific">Trinickia terrae</name>
    <dbReference type="NCBI Taxonomy" id="2571161"/>
    <lineage>
        <taxon>Bacteria</taxon>
        <taxon>Pseudomonadati</taxon>
        <taxon>Pseudomonadota</taxon>
        <taxon>Betaproteobacteria</taxon>
        <taxon>Burkholderiales</taxon>
        <taxon>Burkholderiaceae</taxon>
        <taxon>Trinickia</taxon>
    </lineage>
</organism>
<dbReference type="RefSeq" id="WP_136896712.1">
    <property type="nucleotide sequence ID" value="NZ_SWJE01000010.1"/>
</dbReference>
<dbReference type="EMBL" id="SWJE01000010">
    <property type="protein sequence ID" value="TKC86819.1"/>
    <property type="molecule type" value="Genomic_DNA"/>
</dbReference>
<evidence type="ECO:0000256" key="6">
    <source>
        <dbReference type="ARBA" id="ARBA00023136"/>
    </source>
</evidence>
<feature type="domain" description="Mce/MlaD" evidence="9">
    <location>
        <begin position="164"/>
        <end position="224"/>
    </location>
</feature>
<comment type="caution">
    <text evidence="10">The sequence shown here is derived from an EMBL/GenBank/DDBJ whole genome shotgun (WGS) entry which is preliminary data.</text>
</comment>
<evidence type="ECO:0000256" key="2">
    <source>
        <dbReference type="ARBA" id="ARBA00022475"/>
    </source>
</evidence>
<dbReference type="PANTHER" id="PTHR30462">
    <property type="entry name" value="INTERMEMBRANE TRANSPORT PROTEIN PQIB-RELATED"/>
    <property type="match status" value="1"/>
</dbReference>
<keyword evidence="6 8" id="KW-0472">Membrane</keyword>
<dbReference type="OrthoDB" id="9806984at2"/>
<evidence type="ECO:0000256" key="5">
    <source>
        <dbReference type="ARBA" id="ARBA00022989"/>
    </source>
</evidence>
<evidence type="ECO:0000256" key="7">
    <source>
        <dbReference type="SAM" id="MobiDB-lite"/>
    </source>
</evidence>
<dbReference type="InterPro" id="IPR051800">
    <property type="entry name" value="PqiA-PqiB_transport"/>
</dbReference>
<evidence type="ECO:0000313" key="10">
    <source>
        <dbReference type="EMBL" id="TKC86819.1"/>
    </source>
</evidence>
<evidence type="ECO:0000256" key="3">
    <source>
        <dbReference type="ARBA" id="ARBA00022519"/>
    </source>
</evidence>
<keyword evidence="3" id="KW-0997">Cell inner membrane</keyword>
<proteinExistence type="predicted"/>
<dbReference type="Proteomes" id="UP000305539">
    <property type="component" value="Unassembled WGS sequence"/>
</dbReference>
<feature type="compositionally biased region" description="Polar residues" evidence="7">
    <location>
        <begin position="536"/>
        <end position="548"/>
    </location>
</feature>
<feature type="domain" description="Mce/MlaD" evidence="9">
    <location>
        <begin position="49"/>
        <end position="140"/>
    </location>
</feature>
<keyword evidence="4 8" id="KW-0812">Transmembrane</keyword>
<evidence type="ECO:0000256" key="4">
    <source>
        <dbReference type="ARBA" id="ARBA00022692"/>
    </source>
</evidence>
<protein>
    <submittedName>
        <fullName evidence="10">MCE family protein</fullName>
    </submittedName>
</protein>
<comment type="subcellular location">
    <subcellularLocation>
        <location evidence="1">Cell inner membrane</location>
    </subcellularLocation>
</comment>
<feature type="transmembrane region" description="Helical" evidence="8">
    <location>
        <begin position="26"/>
        <end position="46"/>
    </location>
</feature>
<evidence type="ECO:0000256" key="1">
    <source>
        <dbReference type="ARBA" id="ARBA00004533"/>
    </source>
</evidence>
<dbReference type="PANTHER" id="PTHR30462:SF0">
    <property type="entry name" value="INTERMEMBRANE TRANSPORT PROTEIN YEBT"/>
    <property type="match status" value="1"/>
</dbReference>
<keyword evidence="2" id="KW-1003">Cell membrane</keyword>
<evidence type="ECO:0000256" key="8">
    <source>
        <dbReference type="SAM" id="Phobius"/>
    </source>
</evidence>
<feature type="domain" description="Mce/MlaD" evidence="9">
    <location>
        <begin position="291"/>
        <end position="398"/>
    </location>
</feature>
<accession>A0A4U1I103</accession>
<dbReference type="InterPro" id="IPR003399">
    <property type="entry name" value="Mce/MlaD"/>
</dbReference>
<keyword evidence="11" id="KW-1185">Reference proteome</keyword>
<gene>
    <name evidence="10" type="ORF">FAZ69_19425</name>
</gene>
<keyword evidence="5 8" id="KW-1133">Transmembrane helix</keyword>
<sequence length="548" mass="57931">MSDTPEQQLEPGLPPVIRRRPRVSPVWLVPAIAALIGLSLLLHAWLSAGPTISIAFQTATGLEAGKTPVKYKDVTIGTVTAIALSEDGSHVVADVALSKSAESVARDDTRFWVVRPRVGLGGVSGIDTLLSGAYIGVDKGSSPHPGRVFTGLESPPTVINGMPGKSFLIHADDLGSLDIGSPVYYRRIQVGRVASYRLDADGRGIDLQVFVDAPYDRYVMTGTRFWNASGVDVSLGADGLKLNTQSLATVIAGGVAFATPSGGGLQAAPSLTRYELARDEQTAMAPPDGPGQHMQLRFEQSMRGLAVGAPVEFSGLNIGRVTSLHLDYDAGNHRFPSIVDIVVYPGRLGSVLQRLPRYSGDIDEQGAQLLAGLVQHGLRAQARAGNLLTGQLYISLDFVPNAPAVAFDVHARPLMLPAVSGGFDHMQEQIASIVAKVDKMPLDSIGRHLDASLAGLDETLKQVNGQVLPAATQTLQQTNQTLGTVQSTFAADSPLQQNLQQSLQEVQRTAGSLRTVIDLLGRHPEALLRGMPSDAQPASNTGSAPKGN</sequence>
<reference evidence="10 11" key="1">
    <citation type="submission" date="2019-04" db="EMBL/GenBank/DDBJ databases">
        <title>Trinickia sp. 7GSK02, isolated from subtropical forest soil.</title>
        <authorList>
            <person name="Gao Z.-H."/>
            <person name="Qiu L.-H."/>
        </authorList>
    </citation>
    <scope>NUCLEOTIDE SEQUENCE [LARGE SCALE GENOMIC DNA]</scope>
    <source>
        <strain evidence="10 11">7GSK02</strain>
    </source>
</reference>
<dbReference type="GO" id="GO:0005886">
    <property type="term" value="C:plasma membrane"/>
    <property type="evidence" value="ECO:0007669"/>
    <property type="project" value="UniProtKB-SubCell"/>
</dbReference>
<evidence type="ECO:0000313" key="11">
    <source>
        <dbReference type="Proteomes" id="UP000305539"/>
    </source>
</evidence>
<dbReference type="Pfam" id="PF02470">
    <property type="entry name" value="MlaD"/>
    <property type="match status" value="3"/>
</dbReference>